<comment type="subcellular location">
    <subcellularLocation>
        <location evidence="1">Secreted</location>
    </subcellularLocation>
</comment>
<dbReference type="SUPFAM" id="SSF57302">
    <property type="entry name" value="Snake toxin-like"/>
    <property type="match status" value="2"/>
</dbReference>
<keyword evidence="2" id="KW-0964">Secreted</keyword>
<evidence type="ECO:0000313" key="5">
    <source>
        <dbReference type="EMBL" id="KAK5855655.1"/>
    </source>
</evidence>
<dbReference type="CDD" id="cd23553">
    <property type="entry name" value="TFP_LU_ECD_Ly6PGE"/>
    <property type="match status" value="1"/>
</dbReference>
<evidence type="ECO:0000256" key="1">
    <source>
        <dbReference type="ARBA" id="ARBA00004613"/>
    </source>
</evidence>
<dbReference type="EMBL" id="JAUZQC010000017">
    <property type="protein sequence ID" value="KAK5855655.1"/>
    <property type="molecule type" value="Genomic_DNA"/>
</dbReference>
<sequence>MKLLLTVCLTWALLYTAESLRCQQCTDLLCSNTNSVECPATSTACHTITSVSQIGATTVTLLSRNCSSLLTCLAAADIEAQWSVNTGYIRAAFTQICCITDNCNKQILTTPSSQTNGKQCPGCSADSIAGTCNATVSCRGVEDTCFNATITSNSTTVMQKGCSSRNLCTKADLLSALGENVEIKCGAPWSLGIGPLLLTLNLAAYKVLV</sequence>
<evidence type="ECO:0000313" key="6">
    <source>
        <dbReference type="Proteomes" id="UP001346869"/>
    </source>
</evidence>
<protein>
    <recommendedName>
        <fullName evidence="4">UPAR/Ly6 domain-containing protein</fullName>
    </recommendedName>
</protein>
<dbReference type="Proteomes" id="UP001346869">
    <property type="component" value="Unassembled WGS sequence"/>
</dbReference>
<dbReference type="InterPro" id="IPR016054">
    <property type="entry name" value="LY6_UPA_recep-like"/>
</dbReference>
<reference evidence="5 6" key="2">
    <citation type="journal article" date="2023" name="Mol. Biol. Evol.">
        <title>Genomics of Secondarily Temperate Adaptation in the Only Non-Antarctic Icefish.</title>
        <authorList>
            <person name="Rivera-Colon A.G."/>
            <person name="Rayamajhi N."/>
            <person name="Minhas B.F."/>
            <person name="Madrigal G."/>
            <person name="Bilyk K.T."/>
            <person name="Yoon V."/>
            <person name="Hune M."/>
            <person name="Gregory S."/>
            <person name="Cheng C.H.C."/>
            <person name="Catchen J.M."/>
        </authorList>
    </citation>
    <scope>NUCLEOTIDE SEQUENCE [LARGE SCALE GENOMIC DNA]</scope>
    <source>
        <strain evidence="5">JMC-PN-2008</strain>
    </source>
</reference>
<dbReference type="InterPro" id="IPR050918">
    <property type="entry name" value="CNF-like_PLA2_Inhibitor"/>
</dbReference>
<dbReference type="Pfam" id="PF00021">
    <property type="entry name" value="UPAR_LY6"/>
    <property type="match status" value="2"/>
</dbReference>
<dbReference type="GO" id="GO:0005576">
    <property type="term" value="C:extracellular region"/>
    <property type="evidence" value="ECO:0007669"/>
    <property type="project" value="UniProtKB-SubCell"/>
</dbReference>
<name>A0AAN7X9S9_ELEMC</name>
<organism evidence="5 6">
    <name type="scientific">Eleginops maclovinus</name>
    <name type="common">Patagonian blennie</name>
    <name type="synonym">Eleginus maclovinus</name>
    <dbReference type="NCBI Taxonomy" id="56733"/>
    <lineage>
        <taxon>Eukaryota</taxon>
        <taxon>Metazoa</taxon>
        <taxon>Chordata</taxon>
        <taxon>Craniata</taxon>
        <taxon>Vertebrata</taxon>
        <taxon>Euteleostomi</taxon>
        <taxon>Actinopterygii</taxon>
        <taxon>Neopterygii</taxon>
        <taxon>Teleostei</taxon>
        <taxon>Neoteleostei</taxon>
        <taxon>Acanthomorphata</taxon>
        <taxon>Eupercaria</taxon>
        <taxon>Perciformes</taxon>
        <taxon>Notothenioidei</taxon>
        <taxon>Eleginopidae</taxon>
        <taxon>Eleginops</taxon>
    </lineage>
</organism>
<evidence type="ECO:0000259" key="4">
    <source>
        <dbReference type="Pfam" id="PF00021"/>
    </source>
</evidence>
<reference evidence="5 6" key="1">
    <citation type="journal article" date="2023" name="Genes (Basel)">
        <title>Chromosome-Level Genome Assembly and Circadian Gene Repertoire of the Patagonia Blennie Eleginops maclovinus-The Closest Ancestral Proxy of Antarctic Cryonotothenioids.</title>
        <authorList>
            <person name="Cheng C.C."/>
            <person name="Rivera-Colon A.G."/>
            <person name="Minhas B.F."/>
            <person name="Wilson L."/>
            <person name="Rayamajhi N."/>
            <person name="Vargas-Chacoff L."/>
            <person name="Catchen J.M."/>
        </authorList>
    </citation>
    <scope>NUCLEOTIDE SEQUENCE [LARGE SCALE GENOMIC DNA]</scope>
    <source>
        <strain evidence="5">JMC-PN-2008</strain>
    </source>
</reference>
<dbReference type="PANTHER" id="PTHR20914">
    <property type="entry name" value="LY6/PLAUR DOMAIN-CONTAINING PROTEIN 8"/>
    <property type="match status" value="1"/>
</dbReference>
<feature type="domain" description="UPAR/Ly6" evidence="4">
    <location>
        <begin position="117"/>
        <end position="185"/>
    </location>
</feature>
<dbReference type="PANTHER" id="PTHR20914:SF9">
    <property type="entry name" value="COILED, ISOFORM A"/>
    <property type="match status" value="1"/>
</dbReference>
<dbReference type="AlphaFoldDB" id="A0AAN7X9S9"/>
<feature type="signal peptide" evidence="3">
    <location>
        <begin position="1"/>
        <end position="19"/>
    </location>
</feature>
<dbReference type="Gene3D" id="2.10.60.10">
    <property type="entry name" value="CD59"/>
    <property type="match status" value="2"/>
</dbReference>
<keyword evidence="6" id="KW-1185">Reference proteome</keyword>
<accession>A0AAN7X9S9</accession>
<gene>
    <name evidence="5" type="ORF">PBY51_007313</name>
</gene>
<evidence type="ECO:0000256" key="2">
    <source>
        <dbReference type="ARBA" id="ARBA00022525"/>
    </source>
</evidence>
<feature type="chain" id="PRO_5042869608" description="UPAR/Ly6 domain-containing protein" evidence="3">
    <location>
        <begin position="20"/>
        <end position="209"/>
    </location>
</feature>
<dbReference type="InterPro" id="IPR045860">
    <property type="entry name" value="Snake_toxin-like_sf"/>
</dbReference>
<keyword evidence="3" id="KW-0732">Signal</keyword>
<comment type="caution">
    <text evidence="5">The sequence shown here is derived from an EMBL/GenBank/DDBJ whole genome shotgun (WGS) entry which is preliminary data.</text>
</comment>
<proteinExistence type="predicted"/>
<feature type="domain" description="UPAR/Ly6" evidence="4">
    <location>
        <begin position="19"/>
        <end position="105"/>
    </location>
</feature>
<evidence type="ECO:0000256" key="3">
    <source>
        <dbReference type="SAM" id="SignalP"/>
    </source>
</evidence>